<dbReference type="Gene3D" id="3.40.395.10">
    <property type="entry name" value="Adenoviral Proteinase, Chain A"/>
    <property type="match status" value="1"/>
</dbReference>
<keyword evidence="4" id="KW-0788">Thiol protease</keyword>
<evidence type="ECO:0000256" key="3">
    <source>
        <dbReference type="ARBA" id="ARBA00022801"/>
    </source>
</evidence>
<reference evidence="6 7" key="1">
    <citation type="submission" date="2019-11" db="EMBL/GenBank/DDBJ databases">
        <title>Whole genome sequence of Oryza granulata.</title>
        <authorList>
            <person name="Li W."/>
        </authorList>
    </citation>
    <scope>NUCLEOTIDE SEQUENCE [LARGE SCALE GENOMIC DNA]</scope>
    <source>
        <strain evidence="7">cv. Menghai</strain>
        <tissue evidence="6">Leaf</tissue>
    </source>
</reference>
<feature type="domain" description="Ubiquitin-like protease family profile" evidence="5">
    <location>
        <begin position="1"/>
        <end position="107"/>
    </location>
</feature>
<keyword evidence="2" id="KW-0645">Protease</keyword>
<organism evidence="6 7">
    <name type="scientific">Oryza meyeriana var. granulata</name>
    <dbReference type="NCBI Taxonomy" id="110450"/>
    <lineage>
        <taxon>Eukaryota</taxon>
        <taxon>Viridiplantae</taxon>
        <taxon>Streptophyta</taxon>
        <taxon>Embryophyta</taxon>
        <taxon>Tracheophyta</taxon>
        <taxon>Spermatophyta</taxon>
        <taxon>Magnoliopsida</taxon>
        <taxon>Liliopsida</taxon>
        <taxon>Poales</taxon>
        <taxon>Poaceae</taxon>
        <taxon>BOP clade</taxon>
        <taxon>Oryzoideae</taxon>
        <taxon>Oryzeae</taxon>
        <taxon>Oryzinae</taxon>
        <taxon>Oryza</taxon>
        <taxon>Oryza meyeriana</taxon>
    </lineage>
</organism>
<comment type="similarity">
    <text evidence="1">Belongs to the peptidase C48 family.</text>
</comment>
<dbReference type="GO" id="GO:0016929">
    <property type="term" value="F:deSUMOylase activity"/>
    <property type="evidence" value="ECO:0007669"/>
    <property type="project" value="TreeGrafter"/>
</dbReference>
<dbReference type="InterPro" id="IPR038765">
    <property type="entry name" value="Papain-like_cys_pep_sf"/>
</dbReference>
<sequence length="120" mass="14241">DSLIKYANDSIFLPMIDNNHWTVMCFNMIDRRIDVLDSMGAKKSKRSKLNDENMRQKVIGRFLDVLDRIYPNEFTPVRNWKCHLALIPQQVLENDCGFFAMKYIQFWDGRKLVKKVVPKD</sequence>
<evidence type="ECO:0000313" key="6">
    <source>
        <dbReference type="EMBL" id="KAF0889712.1"/>
    </source>
</evidence>
<dbReference type="PANTHER" id="PTHR12606">
    <property type="entry name" value="SENTRIN/SUMO-SPECIFIC PROTEASE"/>
    <property type="match status" value="1"/>
</dbReference>
<comment type="caution">
    <text evidence="6">The sequence shown here is derived from an EMBL/GenBank/DDBJ whole genome shotgun (WGS) entry which is preliminary data.</text>
</comment>
<keyword evidence="3" id="KW-0378">Hydrolase</keyword>
<dbReference type="AlphaFoldDB" id="A0A6G1BPF3"/>
<dbReference type="EMBL" id="SPHZ02000012">
    <property type="protein sequence ID" value="KAF0889712.1"/>
    <property type="molecule type" value="Genomic_DNA"/>
</dbReference>
<dbReference type="Pfam" id="PF02902">
    <property type="entry name" value="Peptidase_C48"/>
    <property type="match status" value="1"/>
</dbReference>
<evidence type="ECO:0000256" key="2">
    <source>
        <dbReference type="ARBA" id="ARBA00022670"/>
    </source>
</evidence>
<dbReference type="GO" id="GO:0006508">
    <property type="term" value="P:proteolysis"/>
    <property type="evidence" value="ECO:0007669"/>
    <property type="project" value="UniProtKB-KW"/>
</dbReference>
<protein>
    <recommendedName>
        <fullName evidence="5">Ubiquitin-like protease family profile domain-containing protein</fullName>
    </recommendedName>
</protein>
<dbReference type="PROSITE" id="PS50600">
    <property type="entry name" value="ULP_PROTEASE"/>
    <property type="match status" value="1"/>
</dbReference>
<evidence type="ECO:0000313" key="7">
    <source>
        <dbReference type="Proteomes" id="UP000479710"/>
    </source>
</evidence>
<evidence type="ECO:0000256" key="1">
    <source>
        <dbReference type="ARBA" id="ARBA00005234"/>
    </source>
</evidence>
<evidence type="ECO:0000256" key="4">
    <source>
        <dbReference type="ARBA" id="ARBA00022807"/>
    </source>
</evidence>
<dbReference type="InterPro" id="IPR003653">
    <property type="entry name" value="Peptidase_C48_C"/>
</dbReference>
<gene>
    <name evidence="6" type="ORF">E2562_030504</name>
</gene>
<proteinExistence type="inferred from homology"/>
<dbReference type="Proteomes" id="UP000479710">
    <property type="component" value="Unassembled WGS sequence"/>
</dbReference>
<dbReference type="SUPFAM" id="SSF54001">
    <property type="entry name" value="Cysteine proteinases"/>
    <property type="match status" value="1"/>
</dbReference>
<evidence type="ECO:0000259" key="5">
    <source>
        <dbReference type="PROSITE" id="PS50600"/>
    </source>
</evidence>
<name>A0A6G1BPF3_9ORYZ</name>
<dbReference type="GO" id="GO:0005634">
    <property type="term" value="C:nucleus"/>
    <property type="evidence" value="ECO:0007669"/>
    <property type="project" value="TreeGrafter"/>
</dbReference>
<dbReference type="GO" id="GO:0016926">
    <property type="term" value="P:protein desumoylation"/>
    <property type="evidence" value="ECO:0007669"/>
    <property type="project" value="TreeGrafter"/>
</dbReference>
<feature type="non-terminal residue" evidence="6">
    <location>
        <position position="1"/>
    </location>
</feature>
<accession>A0A6G1BPF3</accession>
<keyword evidence="7" id="KW-1185">Reference proteome</keyword>
<dbReference type="OrthoDB" id="691907at2759"/>
<dbReference type="PANTHER" id="PTHR12606:SF1">
    <property type="entry name" value="UBIQUITIN-LIKE-SPECIFIC PROTEASE 1A"/>
    <property type="match status" value="1"/>
</dbReference>